<protein>
    <submittedName>
        <fullName evidence="2">Uncharacterized protein</fullName>
    </submittedName>
</protein>
<feature type="coiled-coil region" evidence="1">
    <location>
        <begin position="166"/>
        <end position="193"/>
    </location>
</feature>
<evidence type="ECO:0000256" key="1">
    <source>
        <dbReference type="SAM" id="Coils"/>
    </source>
</evidence>
<keyword evidence="3" id="KW-1185">Reference proteome</keyword>
<reference evidence="2 3" key="1">
    <citation type="submission" date="2019-02" db="EMBL/GenBank/DDBJ databases">
        <title>Deep-cultivation of Planctomycetes and their phenomic and genomic characterization uncovers novel biology.</title>
        <authorList>
            <person name="Wiegand S."/>
            <person name="Jogler M."/>
            <person name="Boedeker C."/>
            <person name="Pinto D."/>
            <person name="Vollmers J."/>
            <person name="Rivas-Marin E."/>
            <person name="Kohn T."/>
            <person name="Peeters S.H."/>
            <person name="Heuer A."/>
            <person name="Rast P."/>
            <person name="Oberbeckmann S."/>
            <person name="Bunk B."/>
            <person name="Jeske O."/>
            <person name="Meyerdierks A."/>
            <person name="Storesund J.E."/>
            <person name="Kallscheuer N."/>
            <person name="Luecker S."/>
            <person name="Lage O.M."/>
            <person name="Pohl T."/>
            <person name="Merkel B.J."/>
            <person name="Hornburger P."/>
            <person name="Mueller R.-W."/>
            <person name="Bruemmer F."/>
            <person name="Labrenz M."/>
            <person name="Spormann A.M."/>
            <person name="Op den Camp H."/>
            <person name="Overmann J."/>
            <person name="Amann R."/>
            <person name="Jetten M.S.M."/>
            <person name="Mascher T."/>
            <person name="Medema M.H."/>
            <person name="Devos D.P."/>
            <person name="Kaster A.-K."/>
            <person name="Ovreas L."/>
            <person name="Rohde M."/>
            <person name="Galperin M.Y."/>
            <person name="Jogler C."/>
        </authorList>
    </citation>
    <scope>NUCLEOTIDE SEQUENCE [LARGE SCALE GENOMIC DNA]</scope>
    <source>
        <strain evidence="2 3">Pan181</strain>
    </source>
</reference>
<dbReference type="RefSeq" id="WP_145245318.1">
    <property type="nucleotide sequence ID" value="NZ_CP036278.1"/>
</dbReference>
<evidence type="ECO:0000313" key="3">
    <source>
        <dbReference type="Proteomes" id="UP000315750"/>
    </source>
</evidence>
<dbReference type="Proteomes" id="UP000315750">
    <property type="component" value="Chromosome"/>
</dbReference>
<dbReference type="EMBL" id="CP036278">
    <property type="protein sequence ID" value="QDU54321.1"/>
    <property type="molecule type" value="Genomic_DNA"/>
</dbReference>
<evidence type="ECO:0000313" key="2">
    <source>
        <dbReference type="EMBL" id="QDU54321.1"/>
    </source>
</evidence>
<name>A0A518AHW4_9BACT</name>
<dbReference type="OrthoDB" id="291901at2"/>
<dbReference type="KEGG" id="amuc:Pan181_05020"/>
<proteinExistence type="predicted"/>
<keyword evidence="1" id="KW-0175">Coiled coil</keyword>
<organism evidence="2 3">
    <name type="scientific">Aeoliella mucimassa</name>
    <dbReference type="NCBI Taxonomy" id="2527972"/>
    <lineage>
        <taxon>Bacteria</taxon>
        <taxon>Pseudomonadati</taxon>
        <taxon>Planctomycetota</taxon>
        <taxon>Planctomycetia</taxon>
        <taxon>Pirellulales</taxon>
        <taxon>Lacipirellulaceae</taxon>
        <taxon>Aeoliella</taxon>
    </lineage>
</organism>
<dbReference type="AlphaFoldDB" id="A0A518AHW4"/>
<sequence length="273" mass="29647">MQTLQEYVDSSGQTLRVDADHGVLRGVKLLGLTSKNGRTYQPQALAAAAALYEGAKVNVNHPKSGSSPRDYQDRLGAVRQVVYREGEGLFADLHFNPKHPLAPQLAWDAEHAPSQVGLSHNVLARTSHDGNTLVVEEITKVESVDLVADPATTRGLFESNTTESKNTEAKTIEATLREQVARLKRELRIVELLAKHGLPLPSAGAINPAVSPAFLESLTTAKDEPTLEALVADRAALVRQPLGTPVTSREQHWFTDTRGQQETAAEFAAALRR</sequence>
<gene>
    <name evidence="2" type="ORF">Pan181_05020</name>
</gene>
<accession>A0A518AHW4</accession>